<evidence type="ECO:0000256" key="1">
    <source>
        <dbReference type="ARBA" id="ARBA00001946"/>
    </source>
</evidence>
<evidence type="ECO:0000256" key="6">
    <source>
        <dbReference type="ARBA" id="ARBA00022741"/>
    </source>
</evidence>
<proteinExistence type="inferred from homology"/>
<dbReference type="GO" id="GO:0005524">
    <property type="term" value="F:ATP binding"/>
    <property type="evidence" value="ECO:0007669"/>
    <property type="project" value="UniProtKB-KW"/>
</dbReference>
<feature type="transmembrane region" description="Helical" evidence="16">
    <location>
        <begin position="412"/>
        <end position="435"/>
    </location>
</feature>
<feature type="domain" description="UBA" evidence="18">
    <location>
        <begin position="247"/>
        <end position="289"/>
    </location>
</feature>
<comment type="similarity">
    <text evidence="2">Belongs to the protein kinase superfamily. CAMK Ser/Thr protein kinase family. SNF1 subfamily.</text>
</comment>
<evidence type="ECO:0000256" key="11">
    <source>
        <dbReference type="ARBA" id="ARBA00047899"/>
    </source>
</evidence>
<dbReference type="GO" id="GO:0005737">
    <property type="term" value="C:cytoplasm"/>
    <property type="evidence" value="ECO:0007669"/>
    <property type="project" value="TreeGrafter"/>
</dbReference>
<dbReference type="FunFam" id="1.10.510.10:FF:000064">
    <property type="entry name" value="BR serine/threonine-protein kinase 2"/>
    <property type="match status" value="1"/>
</dbReference>
<dbReference type="GO" id="GO:0035556">
    <property type="term" value="P:intracellular signal transduction"/>
    <property type="evidence" value="ECO:0007669"/>
    <property type="project" value="TreeGrafter"/>
</dbReference>
<organism evidence="19 20">
    <name type="scientific">Xiphophorus couchianus</name>
    <name type="common">Monterrey platyfish</name>
    <dbReference type="NCBI Taxonomy" id="32473"/>
    <lineage>
        <taxon>Eukaryota</taxon>
        <taxon>Metazoa</taxon>
        <taxon>Chordata</taxon>
        <taxon>Craniata</taxon>
        <taxon>Vertebrata</taxon>
        <taxon>Euteleostomi</taxon>
        <taxon>Actinopterygii</taxon>
        <taxon>Neopterygii</taxon>
        <taxon>Teleostei</taxon>
        <taxon>Neoteleostei</taxon>
        <taxon>Acanthomorphata</taxon>
        <taxon>Ovalentaria</taxon>
        <taxon>Atherinomorphae</taxon>
        <taxon>Cyprinodontiformes</taxon>
        <taxon>Poeciliidae</taxon>
        <taxon>Poeciliinae</taxon>
        <taxon>Xiphophorus</taxon>
    </lineage>
</organism>
<dbReference type="CDD" id="cd14340">
    <property type="entry name" value="UBA_BRSK"/>
    <property type="match status" value="1"/>
</dbReference>
<evidence type="ECO:0000256" key="7">
    <source>
        <dbReference type="ARBA" id="ARBA00022777"/>
    </source>
</evidence>
<dbReference type="Pfam" id="PF21115">
    <property type="entry name" value="UBA_BRSK"/>
    <property type="match status" value="1"/>
</dbReference>
<feature type="region of interest" description="Disordered" evidence="15">
    <location>
        <begin position="461"/>
        <end position="513"/>
    </location>
</feature>
<dbReference type="Proteomes" id="UP000261380">
    <property type="component" value="Unplaced"/>
</dbReference>
<dbReference type="GeneTree" id="ENSGT00940000157462"/>
<dbReference type="Ensembl" id="ENSXCOT00000012988.1">
    <property type="protein sequence ID" value="ENSXCOP00000012833.1"/>
    <property type="gene ID" value="ENSXCOG00000009682.1"/>
</dbReference>
<dbReference type="PROSITE" id="PS50011">
    <property type="entry name" value="PROTEIN_KINASE_DOM"/>
    <property type="match status" value="1"/>
</dbReference>
<dbReference type="Pfam" id="PF00069">
    <property type="entry name" value="Pkinase"/>
    <property type="match status" value="1"/>
</dbReference>
<comment type="cofactor">
    <cofactor evidence="1">
        <name>Mg(2+)</name>
        <dbReference type="ChEBI" id="CHEBI:18420"/>
    </cofactor>
</comment>
<evidence type="ECO:0000256" key="8">
    <source>
        <dbReference type="ARBA" id="ARBA00022840"/>
    </source>
</evidence>
<keyword evidence="3" id="KW-0723">Serine/threonine-protein kinase</keyword>
<dbReference type="InterPro" id="IPR008271">
    <property type="entry name" value="Ser/Thr_kinase_AS"/>
</dbReference>
<evidence type="ECO:0000256" key="9">
    <source>
        <dbReference type="ARBA" id="ARBA00022842"/>
    </source>
</evidence>
<dbReference type="PANTHER" id="PTHR24346:SF108">
    <property type="entry name" value="BR SERINE_THREONINE KINASE 1"/>
    <property type="match status" value="1"/>
</dbReference>
<reference evidence="19" key="2">
    <citation type="submission" date="2025-09" db="UniProtKB">
        <authorList>
            <consortium name="Ensembl"/>
        </authorList>
    </citation>
    <scope>IDENTIFICATION</scope>
</reference>
<comment type="catalytic activity">
    <reaction evidence="11">
        <text>L-threonyl-[protein] + ATP = O-phospho-L-threonyl-[protein] + ADP + H(+)</text>
        <dbReference type="Rhea" id="RHEA:46608"/>
        <dbReference type="Rhea" id="RHEA-COMP:11060"/>
        <dbReference type="Rhea" id="RHEA-COMP:11605"/>
        <dbReference type="ChEBI" id="CHEBI:15378"/>
        <dbReference type="ChEBI" id="CHEBI:30013"/>
        <dbReference type="ChEBI" id="CHEBI:30616"/>
        <dbReference type="ChEBI" id="CHEBI:61977"/>
        <dbReference type="ChEBI" id="CHEBI:456216"/>
        <dbReference type="EC" id="2.7.11.1"/>
    </reaction>
</comment>
<dbReference type="SUPFAM" id="SSF56112">
    <property type="entry name" value="Protein kinase-like (PK-like)"/>
    <property type="match status" value="1"/>
</dbReference>
<keyword evidence="7" id="KW-0418">Kinase</keyword>
<sequence>MFFTHFVCFCLQVEREIAILKLIEHPHVLKLHDVYENKKYLYLVLEHVSGGELFDYLVKKGRLTPKEARKFFRQIISALDFCHSHSICHRDLKPENLLLDEKNNIRIADFGMASLQVGDSLLETSCGSPHYACPEVIRGEKYDGRKADAWSCGVILFALLVGALPFDDDNLRNLLEKVKLGVFHMPHFIPPDCQNLLRGMIEVDAAKRLTLEQIQKHTWYLAGKNEPEPEQPVPRKVSIRTLGAPEEIDPDVLESMHSLGCFRDKDKLTKDLLSEDDNQEKMIYFLLLDRKERYPSQEDQNLPPRNEIDPPRKRVDSPMLSRHGKRRPERKSMEVLTVTEGGSPVPVRRAIDMATHGQRSRSISGASSGLSTSPLSSPRVSLRPSSQLAGWLCWHESVSFSPAPLLISSPPLLLLMLTPLLICCLFSLSFCFSFLPVCVGSPLSNFFDVIKQLFSDEKNIQASHSPGVPTSTSSPTKHAPGSRPSQTPPNDSKCPPGKDKTKMAASNRTQEHP</sequence>
<keyword evidence="4" id="KW-0808">Transferase</keyword>
<feature type="compositionally biased region" description="Low complexity" evidence="15">
    <location>
        <begin position="360"/>
        <end position="379"/>
    </location>
</feature>
<dbReference type="InterPro" id="IPR048622">
    <property type="entry name" value="BRSK1_2-like_UBA"/>
</dbReference>
<dbReference type="CDD" id="cd14081">
    <property type="entry name" value="STKc_BRSK1_2"/>
    <property type="match status" value="1"/>
</dbReference>
<evidence type="ECO:0000256" key="15">
    <source>
        <dbReference type="SAM" id="MobiDB-lite"/>
    </source>
</evidence>
<keyword evidence="5" id="KW-0479">Metal-binding</keyword>
<dbReference type="AlphaFoldDB" id="A0A3B5LL66"/>
<evidence type="ECO:0000256" key="2">
    <source>
        <dbReference type="ARBA" id="ARBA00006234"/>
    </source>
</evidence>
<dbReference type="InterPro" id="IPR011009">
    <property type="entry name" value="Kinase-like_dom_sf"/>
</dbReference>
<evidence type="ECO:0000256" key="5">
    <source>
        <dbReference type="ARBA" id="ARBA00022723"/>
    </source>
</evidence>
<name>A0A3B5LL66_9TELE</name>
<evidence type="ECO:0000256" key="14">
    <source>
        <dbReference type="ARBA" id="ARBA00048878"/>
    </source>
</evidence>
<reference evidence="19" key="1">
    <citation type="submission" date="2025-08" db="UniProtKB">
        <authorList>
            <consortium name="Ensembl"/>
        </authorList>
    </citation>
    <scope>IDENTIFICATION</scope>
</reference>
<dbReference type="Gene3D" id="1.10.510.10">
    <property type="entry name" value="Transferase(Phosphotransferase) domain 1"/>
    <property type="match status" value="1"/>
</dbReference>
<feature type="compositionally biased region" description="Polar residues" evidence="15">
    <location>
        <begin position="504"/>
        <end position="513"/>
    </location>
</feature>
<keyword evidence="16" id="KW-1133">Transmembrane helix</keyword>
<feature type="region of interest" description="Disordered" evidence="15">
    <location>
        <begin position="294"/>
        <end position="339"/>
    </location>
</feature>
<evidence type="ECO:0000256" key="3">
    <source>
        <dbReference type="ARBA" id="ARBA00022527"/>
    </source>
</evidence>
<evidence type="ECO:0000259" key="18">
    <source>
        <dbReference type="PROSITE" id="PS50030"/>
    </source>
</evidence>
<dbReference type="GO" id="GO:0007399">
    <property type="term" value="P:nervous system development"/>
    <property type="evidence" value="ECO:0007669"/>
    <property type="project" value="UniProtKB-KW"/>
</dbReference>
<comment type="catalytic activity">
    <reaction evidence="14">
        <text>L-threonyl-[tau protein] + ATP = O-phospho-L-threonyl-[tau protein] + ADP + H(+)</text>
        <dbReference type="Rhea" id="RHEA:53904"/>
        <dbReference type="Rhea" id="RHEA-COMP:13703"/>
        <dbReference type="Rhea" id="RHEA-COMP:13704"/>
        <dbReference type="ChEBI" id="CHEBI:15378"/>
        <dbReference type="ChEBI" id="CHEBI:30013"/>
        <dbReference type="ChEBI" id="CHEBI:30616"/>
        <dbReference type="ChEBI" id="CHEBI:61977"/>
        <dbReference type="ChEBI" id="CHEBI:456216"/>
        <dbReference type="EC" id="2.7.11.26"/>
    </reaction>
</comment>
<protein>
    <recommendedName>
        <fullName evidence="21">BR serine/threonine kinase 2b</fullName>
    </recommendedName>
</protein>
<accession>A0A3B5LL66</accession>
<keyword evidence="16" id="KW-0812">Transmembrane</keyword>
<evidence type="ECO:0008006" key="21">
    <source>
        <dbReference type="Google" id="ProtNLM"/>
    </source>
</evidence>
<keyword evidence="6" id="KW-0547">Nucleotide-binding</keyword>
<evidence type="ECO:0000259" key="17">
    <source>
        <dbReference type="PROSITE" id="PS50011"/>
    </source>
</evidence>
<dbReference type="GO" id="GO:0046872">
    <property type="term" value="F:metal ion binding"/>
    <property type="evidence" value="ECO:0007669"/>
    <property type="project" value="UniProtKB-KW"/>
</dbReference>
<feature type="compositionally biased region" description="Low complexity" evidence="15">
    <location>
        <begin position="463"/>
        <end position="476"/>
    </location>
</feature>
<feature type="compositionally biased region" description="Basic and acidic residues" evidence="15">
    <location>
        <begin position="306"/>
        <end position="316"/>
    </location>
</feature>
<keyword evidence="9" id="KW-0460">Magnesium</keyword>
<evidence type="ECO:0000256" key="16">
    <source>
        <dbReference type="SAM" id="Phobius"/>
    </source>
</evidence>
<evidence type="ECO:0000256" key="13">
    <source>
        <dbReference type="ARBA" id="ARBA00048679"/>
    </source>
</evidence>
<dbReference type="STRING" id="32473.ENSXCOP00000012833"/>
<evidence type="ECO:0000313" key="20">
    <source>
        <dbReference type="Proteomes" id="UP000261380"/>
    </source>
</evidence>
<dbReference type="InterPro" id="IPR015940">
    <property type="entry name" value="UBA"/>
</dbReference>
<feature type="domain" description="Protein kinase" evidence="17">
    <location>
        <begin position="1"/>
        <end position="220"/>
    </location>
</feature>
<dbReference type="PROSITE" id="PS50030">
    <property type="entry name" value="UBA"/>
    <property type="match status" value="1"/>
</dbReference>
<evidence type="ECO:0000256" key="10">
    <source>
        <dbReference type="ARBA" id="ARBA00022902"/>
    </source>
</evidence>
<dbReference type="InterPro" id="IPR000719">
    <property type="entry name" value="Prot_kinase_dom"/>
</dbReference>
<comment type="catalytic activity">
    <reaction evidence="13">
        <text>L-seryl-[protein] + ATP = O-phospho-L-seryl-[protein] + ADP + H(+)</text>
        <dbReference type="Rhea" id="RHEA:17989"/>
        <dbReference type="Rhea" id="RHEA-COMP:9863"/>
        <dbReference type="Rhea" id="RHEA-COMP:11604"/>
        <dbReference type="ChEBI" id="CHEBI:15378"/>
        <dbReference type="ChEBI" id="CHEBI:29999"/>
        <dbReference type="ChEBI" id="CHEBI:30616"/>
        <dbReference type="ChEBI" id="CHEBI:83421"/>
        <dbReference type="ChEBI" id="CHEBI:456216"/>
        <dbReference type="EC" id="2.7.11.1"/>
    </reaction>
</comment>
<evidence type="ECO:0000256" key="4">
    <source>
        <dbReference type="ARBA" id="ARBA00022679"/>
    </source>
</evidence>
<evidence type="ECO:0000256" key="12">
    <source>
        <dbReference type="ARBA" id="ARBA00048291"/>
    </source>
</evidence>
<keyword evidence="8" id="KW-0067">ATP-binding</keyword>
<keyword evidence="10" id="KW-0524">Neurogenesis</keyword>
<evidence type="ECO:0000313" key="19">
    <source>
        <dbReference type="Ensembl" id="ENSXCOP00000012833.1"/>
    </source>
</evidence>
<dbReference type="SMART" id="SM00220">
    <property type="entry name" value="S_TKc"/>
    <property type="match status" value="1"/>
</dbReference>
<keyword evidence="20" id="KW-1185">Reference proteome</keyword>
<feature type="region of interest" description="Disordered" evidence="15">
    <location>
        <begin position="356"/>
        <end position="379"/>
    </location>
</feature>
<comment type="catalytic activity">
    <reaction evidence="12">
        <text>L-seryl-[tau protein] + ATP = O-phospho-L-seryl-[tau protein] + ADP + H(+)</text>
        <dbReference type="Rhea" id="RHEA:12801"/>
        <dbReference type="Rhea" id="RHEA-COMP:13701"/>
        <dbReference type="Rhea" id="RHEA-COMP:13702"/>
        <dbReference type="ChEBI" id="CHEBI:15378"/>
        <dbReference type="ChEBI" id="CHEBI:29999"/>
        <dbReference type="ChEBI" id="CHEBI:30616"/>
        <dbReference type="ChEBI" id="CHEBI:83421"/>
        <dbReference type="ChEBI" id="CHEBI:456216"/>
        <dbReference type="EC" id="2.7.11.26"/>
    </reaction>
</comment>
<dbReference type="GO" id="GO:0050321">
    <property type="term" value="F:tau-protein kinase activity"/>
    <property type="evidence" value="ECO:0007669"/>
    <property type="project" value="UniProtKB-EC"/>
</dbReference>
<dbReference type="PROSITE" id="PS00108">
    <property type="entry name" value="PROTEIN_KINASE_ST"/>
    <property type="match status" value="1"/>
</dbReference>
<keyword evidence="16" id="KW-0472">Membrane</keyword>
<dbReference type="PANTHER" id="PTHR24346">
    <property type="entry name" value="MAP/MICROTUBULE AFFINITY-REGULATING KINASE"/>
    <property type="match status" value="1"/>
</dbReference>